<keyword evidence="2" id="KW-1185">Reference proteome</keyword>
<protein>
    <recommendedName>
        <fullName evidence="3">Transposase</fullName>
    </recommendedName>
</protein>
<dbReference type="AlphaFoldDB" id="A0A452Y127"/>
<dbReference type="EnsemblPlants" id="AET1Gv20249400.1">
    <property type="protein sequence ID" value="AET1Gv20249400.1"/>
    <property type="gene ID" value="AET1Gv20249400"/>
</dbReference>
<dbReference type="PANTHER" id="PTHR31973">
    <property type="entry name" value="POLYPROTEIN, PUTATIVE-RELATED"/>
    <property type="match status" value="1"/>
</dbReference>
<reference evidence="1" key="3">
    <citation type="journal article" date="2017" name="Nature">
        <title>Genome sequence of the progenitor of the wheat D genome Aegilops tauschii.</title>
        <authorList>
            <person name="Luo M.C."/>
            <person name="Gu Y.Q."/>
            <person name="Puiu D."/>
            <person name="Wang H."/>
            <person name="Twardziok S.O."/>
            <person name="Deal K.R."/>
            <person name="Huo N."/>
            <person name="Zhu T."/>
            <person name="Wang L."/>
            <person name="Wang Y."/>
            <person name="McGuire P.E."/>
            <person name="Liu S."/>
            <person name="Long H."/>
            <person name="Ramasamy R.K."/>
            <person name="Rodriguez J.C."/>
            <person name="Van S.L."/>
            <person name="Yuan L."/>
            <person name="Wang Z."/>
            <person name="Xia Z."/>
            <person name="Xiao L."/>
            <person name="Anderson O.D."/>
            <person name="Ouyang S."/>
            <person name="Liang Y."/>
            <person name="Zimin A.V."/>
            <person name="Pertea G."/>
            <person name="Qi P."/>
            <person name="Bennetzen J.L."/>
            <person name="Dai X."/>
            <person name="Dawson M.W."/>
            <person name="Muller H.G."/>
            <person name="Kugler K."/>
            <person name="Rivarola-Duarte L."/>
            <person name="Spannagl M."/>
            <person name="Mayer K.F.X."/>
            <person name="Lu F.H."/>
            <person name="Bevan M.W."/>
            <person name="Leroy P."/>
            <person name="Li P."/>
            <person name="You F.M."/>
            <person name="Sun Q."/>
            <person name="Liu Z."/>
            <person name="Lyons E."/>
            <person name="Wicker T."/>
            <person name="Salzberg S.L."/>
            <person name="Devos K.M."/>
            <person name="Dvorak J."/>
        </authorList>
    </citation>
    <scope>NUCLEOTIDE SEQUENCE [LARGE SCALE GENOMIC DNA]</scope>
    <source>
        <strain evidence="1">cv. AL8/78</strain>
    </source>
</reference>
<reference evidence="1" key="4">
    <citation type="submission" date="2019-03" db="UniProtKB">
        <authorList>
            <consortium name="EnsemblPlants"/>
        </authorList>
    </citation>
    <scope>IDENTIFICATION</scope>
</reference>
<organism evidence="1 2">
    <name type="scientific">Aegilops tauschii subsp. strangulata</name>
    <name type="common">Goatgrass</name>
    <dbReference type="NCBI Taxonomy" id="200361"/>
    <lineage>
        <taxon>Eukaryota</taxon>
        <taxon>Viridiplantae</taxon>
        <taxon>Streptophyta</taxon>
        <taxon>Embryophyta</taxon>
        <taxon>Tracheophyta</taxon>
        <taxon>Spermatophyta</taxon>
        <taxon>Magnoliopsida</taxon>
        <taxon>Liliopsida</taxon>
        <taxon>Poales</taxon>
        <taxon>Poaceae</taxon>
        <taxon>BOP clade</taxon>
        <taxon>Pooideae</taxon>
        <taxon>Triticodae</taxon>
        <taxon>Triticeae</taxon>
        <taxon>Triticinae</taxon>
        <taxon>Aegilops</taxon>
    </lineage>
</organism>
<evidence type="ECO:0008006" key="3">
    <source>
        <dbReference type="Google" id="ProtNLM"/>
    </source>
</evidence>
<name>A0A452Y127_AEGTS</name>
<reference evidence="2" key="2">
    <citation type="journal article" date="2017" name="Nat. Plants">
        <title>The Aegilops tauschii genome reveals multiple impacts of transposons.</title>
        <authorList>
            <person name="Zhao G."/>
            <person name="Zou C."/>
            <person name="Li K."/>
            <person name="Wang K."/>
            <person name="Li T."/>
            <person name="Gao L."/>
            <person name="Zhang X."/>
            <person name="Wang H."/>
            <person name="Yang Z."/>
            <person name="Liu X."/>
            <person name="Jiang W."/>
            <person name="Mao L."/>
            <person name="Kong X."/>
            <person name="Jiao Y."/>
            <person name="Jia J."/>
        </authorList>
    </citation>
    <scope>NUCLEOTIDE SEQUENCE [LARGE SCALE GENOMIC DNA]</scope>
    <source>
        <strain evidence="2">cv. AL8/78</strain>
    </source>
</reference>
<sequence length="82" mass="9689">IMKIEPKHWARAFFPVGSLCDSVDNNLCESFNNAIIEARFYPCISMLEKVRQKMTKRVQENREKSKKWTNNPICPNIFKNLK</sequence>
<dbReference type="PANTHER" id="PTHR31973:SF187">
    <property type="entry name" value="MUTATOR TRANSPOSASE MUDRA PROTEIN"/>
    <property type="match status" value="1"/>
</dbReference>
<dbReference type="Proteomes" id="UP000015105">
    <property type="component" value="Chromosome 1D"/>
</dbReference>
<reference evidence="2" key="1">
    <citation type="journal article" date="2014" name="Science">
        <title>Ancient hybridizations among the ancestral genomes of bread wheat.</title>
        <authorList>
            <consortium name="International Wheat Genome Sequencing Consortium,"/>
            <person name="Marcussen T."/>
            <person name="Sandve S.R."/>
            <person name="Heier L."/>
            <person name="Spannagl M."/>
            <person name="Pfeifer M."/>
            <person name="Jakobsen K.S."/>
            <person name="Wulff B.B."/>
            <person name="Steuernagel B."/>
            <person name="Mayer K.F."/>
            <person name="Olsen O.A."/>
        </authorList>
    </citation>
    <scope>NUCLEOTIDE SEQUENCE [LARGE SCALE GENOMIC DNA]</scope>
    <source>
        <strain evidence="2">cv. AL8/78</strain>
    </source>
</reference>
<proteinExistence type="predicted"/>
<evidence type="ECO:0000313" key="2">
    <source>
        <dbReference type="Proteomes" id="UP000015105"/>
    </source>
</evidence>
<accession>A0A452Y127</accession>
<reference evidence="1" key="5">
    <citation type="journal article" date="2021" name="G3 (Bethesda)">
        <title>Aegilops tauschii genome assembly Aet v5.0 features greater sequence contiguity and improved annotation.</title>
        <authorList>
            <person name="Wang L."/>
            <person name="Zhu T."/>
            <person name="Rodriguez J.C."/>
            <person name="Deal K.R."/>
            <person name="Dubcovsky J."/>
            <person name="McGuire P.E."/>
            <person name="Lux T."/>
            <person name="Spannagl M."/>
            <person name="Mayer K.F.X."/>
            <person name="Baldrich P."/>
            <person name="Meyers B.C."/>
            <person name="Huo N."/>
            <person name="Gu Y.Q."/>
            <person name="Zhou H."/>
            <person name="Devos K.M."/>
            <person name="Bennetzen J.L."/>
            <person name="Unver T."/>
            <person name="Budak H."/>
            <person name="Gulick P.J."/>
            <person name="Galiba G."/>
            <person name="Kalapos B."/>
            <person name="Nelson D.R."/>
            <person name="Li P."/>
            <person name="You F.M."/>
            <person name="Luo M.C."/>
            <person name="Dvorak J."/>
        </authorList>
    </citation>
    <scope>NUCLEOTIDE SEQUENCE [LARGE SCALE GENOMIC DNA]</scope>
    <source>
        <strain evidence="1">cv. AL8/78</strain>
    </source>
</reference>
<evidence type="ECO:0000313" key="1">
    <source>
        <dbReference type="EnsemblPlants" id="AET1Gv20249400.1"/>
    </source>
</evidence>
<dbReference type="Gramene" id="AET1Gv20249400.1">
    <property type="protein sequence ID" value="AET1Gv20249400.1"/>
    <property type="gene ID" value="AET1Gv20249400"/>
</dbReference>